<keyword evidence="2" id="KW-0238">DNA-binding</keyword>
<keyword evidence="3" id="KW-0804">Transcription</keyword>
<keyword evidence="6" id="KW-1185">Reference proteome</keyword>
<dbReference type="RefSeq" id="WP_249296232.1">
    <property type="nucleotide sequence ID" value="NZ_JACRSV010000006.1"/>
</dbReference>
<dbReference type="InterPro" id="IPR036388">
    <property type="entry name" value="WH-like_DNA-bd_sf"/>
</dbReference>
<dbReference type="GO" id="GO:0003677">
    <property type="term" value="F:DNA binding"/>
    <property type="evidence" value="ECO:0007669"/>
    <property type="project" value="UniProtKB-KW"/>
</dbReference>
<evidence type="ECO:0000313" key="6">
    <source>
        <dbReference type="Proteomes" id="UP000610760"/>
    </source>
</evidence>
<dbReference type="PANTHER" id="PTHR38445">
    <property type="entry name" value="HTH-TYPE TRANSCRIPTIONAL REPRESSOR YTRA"/>
    <property type="match status" value="1"/>
</dbReference>
<comment type="caution">
    <text evidence="5">The sequence shown here is derived from an EMBL/GenBank/DDBJ whole genome shotgun (WGS) entry which is preliminary data.</text>
</comment>
<organism evidence="5 6">
    <name type="scientific">Fumia xinanensis</name>
    <dbReference type="NCBI Taxonomy" id="2763659"/>
    <lineage>
        <taxon>Bacteria</taxon>
        <taxon>Bacillati</taxon>
        <taxon>Bacillota</taxon>
        <taxon>Clostridia</taxon>
        <taxon>Eubacteriales</taxon>
        <taxon>Oscillospiraceae</taxon>
        <taxon>Fumia</taxon>
    </lineage>
</organism>
<dbReference type="PANTHER" id="PTHR38445:SF6">
    <property type="entry name" value="GNTR-FAMILY TRANSCRIPTIONAL REGULATOR"/>
    <property type="match status" value="1"/>
</dbReference>
<gene>
    <name evidence="5" type="ORF">H8710_12770</name>
</gene>
<feature type="domain" description="HTH gntR-type" evidence="4">
    <location>
        <begin position="9"/>
        <end position="77"/>
    </location>
</feature>
<evidence type="ECO:0000313" key="5">
    <source>
        <dbReference type="EMBL" id="MBC8560934.1"/>
    </source>
</evidence>
<dbReference type="AlphaFoldDB" id="A0A926E681"/>
<dbReference type="Pfam" id="PF00392">
    <property type="entry name" value="GntR"/>
    <property type="match status" value="1"/>
</dbReference>
<reference evidence="5" key="1">
    <citation type="submission" date="2020-08" db="EMBL/GenBank/DDBJ databases">
        <title>Genome public.</title>
        <authorList>
            <person name="Liu C."/>
            <person name="Sun Q."/>
        </authorList>
    </citation>
    <scope>NUCLEOTIDE SEQUENCE</scope>
    <source>
        <strain evidence="5">NSJ-33</strain>
    </source>
</reference>
<evidence type="ECO:0000256" key="1">
    <source>
        <dbReference type="ARBA" id="ARBA00023015"/>
    </source>
</evidence>
<dbReference type="Gene3D" id="1.10.10.10">
    <property type="entry name" value="Winged helix-like DNA-binding domain superfamily/Winged helix DNA-binding domain"/>
    <property type="match status" value="1"/>
</dbReference>
<dbReference type="EMBL" id="JACRSV010000006">
    <property type="protein sequence ID" value="MBC8560934.1"/>
    <property type="molecule type" value="Genomic_DNA"/>
</dbReference>
<dbReference type="SMART" id="SM00345">
    <property type="entry name" value="HTH_GNTR"/>
    <property type="match status" value="1"/>
</dbReference>
<evidence type="ECO:0000259" key="4">
    <source>
        <dbReference type="PROSITE" id="PS50949"/>
    </source>
</evidence>
<protein>
    <submittedName>
        <fullName evidence="5">GntR family transcriptional regulator</fullName>
    </submittedName>
</protein>
<name>A0A926E681_9FIRM</name>
<proteinExistence type="predicted"/>
<sequence>MSWKLNSDRPIYAQIIEEIQLRIVSGEYRAGQRMPSVRELAAEAEVNPNTMQKALAEMEQKGLLYSQRTSGRFVTEDQTMIEEIKNTLAKEQIVTFVENMRQLGFNSEDILAQVRNIVKEEQ</sequence>
<dbReference type="PROSITE" id="PS50949">
    <property type="entry name" value="HTH_GNTR"/>
    <property type="match status" value="1"/>
</dbReference>
<keyword evidence="1" id="KW-0805">Transcription regulation</keyword>
<dbReference type="SUPFAM" id="SSF46785">
    <property type="entry name" value="Winged helix' DNA-binding domain"/>
    <property type="match status" value="1"/>
</dbReference>
<dbReference type="InterPro" id="IPR000524">
    <property type="entry name" value="Tscrpt_reg_HTH_GntR"/>
</dbReference>
<dbReference type="CDD" id="cd07377">
    <property type="entry name" value="WHTH_GntR"/>
    <property type="match status" value="1"/>
</dbReference>
<evidence type="ECO:0000256" key="2">
    <source>
        <dbReference type="ARBA" id="ARBA00023125"/>
    </source>
</evidence>
<dbReference type="InterPro" id="IPR036390">
    <property type="entry name" value="WH_DNA-bd_sf"/>
</dbReference>
<evidence type="ECO:0000256" key="3">
    <source>
        <dbReference type="ARBA" id="ARBA00023163"/>
    </source>
</evidence>
<accession>A0A926E681</accession>
<dbReference type="Proteomes" id="UP000610760">
    <property type="component" value="Unassembled WGS sequence"/>
</dbReference>
<dbReference type="GO" id="GO:0003700">
    <property type="term" value="F:DNA-binding transcription factor activity"/>
    <property type="evidence" value="ECO:0007669"/>
    <property type="project" value="InterPro"/>
</dbReference>